<keyword evidence="6 11" id="KW-0547">Nucleotide-binding</keyword>
<dbReference type="InterPro" id="IPR008250">
    <property type="entry name" value="ATPase_P-typ_transduc_dom_A_sf"/>
</dbReference>
<dbReference type="Pfam" id="PF00122">
    <property type="entry name" value="E1-E2_ATPase"/>
    <property type="match status" value="1"/>
</dbReference>
<keyword evidence="5 11" id="KW-0479">Metal-binding</keyword>
<dbReference type="CDD" id="cd00371">
    <property type="entry name" value="HMA"/>
    <property type="match status" value="1"/>
</dbReference>
<dbReference type="InterPro" id="IPR023214">
    <property type="entry name" value="HAD_sf"/>
</dbReference>
<evidence type="ECO:0000256" key="7">
    <source>
        <dbReference type="ARBA" id="ARBA00022840"/>
    </source>
</evidence>
<evidence type="ECO:0000256" key="6">
    <source>
        <dbReference type="ARBA" id="ARBA00022741"/>
    </source>
</evidence>
<evidence type="ECO:0000256" key="4">
    <source>
        <dbReference type="ARBA" id="ARBA00022692"/>
    </source>
</evidence>
<dbReference type="InterPro" id="IPR036163">
    <property type="entry name" value="HMA_dom_sf"/>
</dbReference>
<feature type="transmembrane region" description="Helical" evidence="11">
    <location>
        <begin position="204"/>
        <end position="221"/>
    </location>
</feature>
<keyword evidence="11" id="KW-1003">Cell membrane</keyword>
<organism evidence="13 14">
    <name type="scientific">Lusitaniella coriacea LEGE 07157</name>
    <dbReference type="NCBI Taxonomy" id="945747"/>
    <lineage>
        <taxon>Bacteria</taxon>
        <taxon>Bacillati</taxon>
        <taxon>Cyanobacteriota</taxon>
        <taxon>Cyanophyceae</taxon>
        <taxon>Spirulinales</taxon>
        <taxon>Lusitaniellaceae</taxon>
        <taxon>Lusitaniella</taxon>
    </lineage>
</organism>
<dbReference type="PRINTS" id="PR00119">
    <property type="entry name" value="CATATPASE"/>
</dbReference>
<evidence type="ECO:0000256" key="9">
    <source>
        <dbReference type="ARBA" id="ARBA00022989"/>
    </source>
</evidence>
<feature type="transmembrane region" description="Helical" evidence="11">
    <location>
        <begin position="172"/>
        <end position="192"/>
    </location>
</feature>
<dbReference type="GO" id="GO:0043682">
    <property type="term" value="F:P-type divalent copper transporter activity"/>
    <property type="evidence" value="ECO:0007669"/>
    <property type="project" value="TreeGrafter"/>
</dbReference>
<dbReference type="InterPro" id="IPR023298">
    <property type="entry name" value="ATPase_P-typ_TM_dom_sf"/>
</dbReference>
<dbReference type="Gene3D" id="2.70.150.10">
    <property type="entry name" value="Calcium-transporting ATPase, cytoplasmic transduction domain A"/>
    <property type="match status" value="1"/>
</dbReference>
<keyword evidence="3" id="KW-0813">Transport</keyword>
<dbReference type="InterPro" id="IPR059000">
    <property type="entry name" value="ATPase_P-type_domA"/>
</dbReference>
<dbReference type="PRINTS" id="PR00120">
    <property type="entry name" value="HATPASE"/>
</dbReference>
<keyword evidence="8" id="KW-1278">Translocase</keyword>
<dbReference type="SUPFAM" id="SSF55008">
    <property type="entry name" value="HMA, heavy metal-associated domain"/>
    <property type="match status" value="1"/>
</dbReference>
<dbReference type="NCBIfam" id="TIGR01525">
    <property type="entry name" value="ATPase-IB_hvy"/>
    <property type="match status" value="1"/>
</dbReference>
<dbReference type="InterPro" id="IPR036412">
    <property type="entry name" value="HAD-like_sf"/>
</dbReference>
<keyword evidence="4 11" id="KW-0812">Transmembrane</keyword>
<evidence type="ECO:0000256" key="11">
    <source>
        <dbReference type="RuleBase" id="RU362081"/>
    </source>
</evidence>
<feature type="transmembrane region" description="Helical" evidence="11">
    <location>
        <begin position="752"/>
        <end position="770"/>
    </location>
</feature>
<dbReference type="SFLD" id="SFLDS00003">
    <property type="entry name" value="Haloacid_Dehalogenase"/>
    <property type="match status" value="1"/>
</dbReference>
<dbReference type="Proteomes" id="UP000654482">
    <property type="component" value="Unassembled WGS sequence"/>
</dbReference>
<feature type="transmembrane region" description="Helical" evidence="11">
    <location>
        <begin position="106"/>
        <end position="125"/>
    </location>
</feature>
<dbReference type="GO" id="GO:0016887">
    <property type="term" value="F:ATP hydrolysis activity"/>
    <property type="evidence" value="ECO:0007669"/>
    <property type="project" value="InterPro"/>
</dbReference>
<evidence type="ECO:0000259" key="12">
    <source>
        <dbReference type="PROSITE" id="PS50846"/>
    </source>
</evidence>
<dbReference type="GO" id="GO:0005886">
    <property type="term" value="C:plasma membrane"/>
    <property type="evidence" value="ECO:0007669"/>
    <property type="project" value="UniProtKB-SubCell"/>
</dbReference>
<accession>A0A8J7IW91</accession>
<dbReference type="SUPFAM" id="SSF56784">
    <property type="entry name" value="HAD-like"/>
    <property type="match status" value="1"/>
</dbReference>
<dbReference type="SUPFAM" id="SSF81653">
    <property type="entry name" value="Calcium ATPase, transduction domain A"/>
    <property type="match status" value="1"/>
</dbReference>
<keyword evidence="10 11" id="KW-0472">Membrane</keyword>
<reference evidence="13" key="1">
    <citation type="submission" date="2020-10" db="EMBL/GenBank/DDBJ databases">
        <authorList>
            <person name="Castelo-Branco R."/>
            <person name="Eusebio N."/>
            <person name="Adriana R."/>
            <person name="Vieira A."/>
            <person name="Brugerolle De Fraissinette N."/>
            <person name="Rezende De Castro R."/>
            <person name="Schneider M.P."/>
            <person name="Vasconcelos V."/>
            <person name="Leao P.N."/>
        </authorList>
    </citation>
    <scope>NUCLEOTIDE SEQUENCE</scope>
    <source>
        <strain evidence="13">LEGE 07157</strain>
    </source>
</reference>
<dbReference type="FunFam" id="3.30.70.100:FF:000001">
    <property type="entry name" value="ATPase copper transporting beta"/>
    <property type="match status" value="1"/>
</dbReference>
<dbReference type="NCBIfam" id="TIGR01494">
    <property type="entry name" value="ATPase_P-type"/>
    <property type="match status" value="1"/>
</dbReference>
<dbReference type="InterPro" id="IPR001757">
    <property type="entry name" value="P_typ_ATPase"/>
</dbReference>
<dbReference type="InterPro" id="IPR027256">
    <property type="entry name" value="P-typ_ATPase_IB"/>
</dbReference>
<dbReference type="GO" id="GO:0055070">
    <property type="term" value="P:copper ion homeostasis"/>
    <property type="evidence" value="ECO:0007669"/>
    <property type="project" value="TreeGrafter"/>
</dbReference>
<evidence type="ECO:0000256" key="3">
    <source>
        <dbReference type="ARBA" id="ARBA00022448"/>
    </source>
</evidence>
<dbReference type="GO" id="GO:0005507">
    <property type="term" value="F:copper ion binding"/>
    <property type="evidence" value="ECO:0007669"/>
    <property type="project" value="TreeGrafter"/>
</dbReference>
<feature type="transmembrane region" description="Helical" evidence="11">
    <location>
        <begin position="356"/>
        <end position="378"/>
    </location>
</feature>
<protein>
    <submittedName>
        <fullName evidence="13">Copper-translocating P-type ATPase</fullName>
    </submittedName>
</protein>
<dbReference type="SUPFAM" id="SSF81665">
    <property type="entry name" value="Calcium ATPase, transmembrane domain M"/>
    <property type="match status" value="1"/>
</dbReference>
<dbReference type="PANTHER" id="PTHR43520">
    <property type="entry name" value="ATP7, ISOFORM B"/>
    <property type="match status" value="1"/>
</dbReference>
<dbReference type="AlphaFoldDB" id="A0A8J7IW91"/>
<evidence type="ECO:0000256" key="1">
    <source>
        <dbReference type="ARBA" id="ARBA00004651"/>
    </source>
</evidence>
<keyword evidence="7 11" id="KW-0067">ATP-binding</keyword>
<feature type="transmembrane region" description="Helical" evidence="11">
    <location>
        <begin position="721"/>
        <end position="740"/>
    </location>
</feature>
<comment type="subcellular location">
    <subcellularLocation>
        <location evidence="1">Cell membrane</location>
        <topology evidence="1">Multi-pass membrane protein</topology>
    </subcellularLocation>
</comment>
<sequence>MTVSEQRSRDLKKPSPDLETATLDVKGMKCAGCVAAVERQLTQNPGVVSACVNLITEMAVVQYEAQTIDPKTLAEKLTARGFQAEPRSAEGANSPQKTLNKPHSSTGVLAMAAGLLLFSGLGHWQHWGGPVIPVLSNIWVHWGLATLALLIPGREIIFDGMRGLRYGMPNMNTLVGLGTLSAYFASCAALFFPQMGWECFFDEPVMLLGFILLGRTLEGRARSRAIAALEKLIALQPSVAYVIGESTSWEEGGIAIPVEQVREGEWVRVLPGERIPVDGVVVFGQTSVEESMLTGESLPVFKQSGDEVAAGTLNRSGAIAIATTRTGQNTTLARTIALVEEAQTRKAPVQKLADTVAGYFAYGVMAIATLTFLFWNFIGTSLWSQVLHPAMAHGMAVPDTSSVLLSLKLAIAVLAISCPCALGLATPTALLVGTSMGAERGILIKGGDILERVHQLSTIVFDKTGTLTMGCPTVSDCLPVSPFTADELLQKVATAESGTHHPLALAVLAEAKKRNLTLSAASDFFTEPGLGVSAQIEGEQILAGNRAWLTHHGIDVASDGEIAGKTPIYAAINGKFAGIIALEDVVRPDAFATVEKLQKMGLEVVLLTGDREEVARAIARQLKIDRVYAEVRPDKKAEIIQTLQQDSTQVVAMAGDGINDAPALAQADVGISLHGGTDVAIETAGIVLMGNSSTDENIRLFNTVEAIRLSRATVRKIRQNLFWALGYNAIAIPLAAGVLLPSQGISLSPAMAGASMALSSIIVVMNSLLLRREF</sequence>
<feature type="domain" description="HMA" evidence="12">
    <location>
        <begin position="19"/>
        <end position="85"/>
    </location>
</feature>
<dbReference type="InterPro" id="IPR044492">
    <property type="entry name" value="P_typ_ATPase_HD_dom"/>
</dbReference>
<dbReference type="CDD" id="cd02094">
    <property type="entry name" value="P-type_ATPase_Cu-like"/>
    <property type="match status" value="1"/>
</dbReference>
<name>A0A8J7IW91_9CYAN</name>
<dbReference type="Pfam" id="PF00702">
    <property type="entry name" value="Hydrolase"/>
    <property type="match status" value="1"/>
</dbReference>
<dbReference type="GO" id="GO:0005524">
    <property type="term" value="F:ATP binding"/>
    <property type="evidence" value="ECO:0007669"/>
    <property type="project" value="UniProtKB-UniRule"/>
</dbReference>
<dbReference type="Gene3D" id="3.40.50.1000">
    <property type="entry name" value="HAD superfamily/HAD-like"/>
    <property type="match status" value="1"/>
</dbReference>
<dbReference type="InterPro" id="IPR023299">
    <property type="entry name" value="ATPase_P-typ_cyto_dom_N"/>
</dbReference>
<evidence type="ECO:0000313" key="13">
    <source>
        <dbReference type="EMBL" id="MBE9117853.1"/>
    </source>
</evidence>
<dbReference type="FunFam" id="2.70.150.10:FF:000002">
    <property type="entry name" value="Copper-transporting ATPase 1, putative"/>
    <property type="match status" value="1"/>
</dbReference>
<comment type="similarity">
    <text evidence="2 11">Belongs to the cation transport ATPase (P-type) (TC 3.A.3) family. Type IB subfamily.</text>
</comment>
<dbReference type="SFLD" id="SFLDG00002">
    <property type="entry name" value="C1.7:_P-type_atpase_like"/>
    <property type="match status" value="1"/>
</dbReference>
<dbReference type="PANTHER" id="PTHR43520:SF8">
    <property type="entry name" value="P-TYPE CU(+) TRANSPORTER"/>
    <property type="match status" value="1"/>
</dbReference>
<dbReference type="Gene3D" id="3.40.1110.10">
    <property type="entry name" value="Calcium-transporting ATPase, cytoplasmic domain N"/>
    <property type="match status" value="1"/>
</dbReference>
<dbReference type="PROSITE" id="PS50846">
    <property type="entry name" value="HMA_2"/>
    <property type="match status" value="1"/>
</dbReference>
<dbReference type="InterPro" id="IPR006121">
    <property type="entry name" value="HMA_dom"/>
</dbReference>
<evidence type="ECO:0000313" key="14">
    <source>
        <dbReference type="Proteomes" id="UP000654482"/>
    </source>
</evidence>
<keyword evidence="14" id="KW-1185">Reference proteome</keyword>
<dbReference type="SFLD" id="SFLDF00027">
    <property type="entry name" value="p-type_atpase"/>
    <property type="match status" value="1"/>
</dbReference>
<evidence type="ECO:0000256" key="8">
    <source>
        <dbReference type="ARBA" id="ARBA00022967"/>
    </source>
</evidence>
<gene>
    <name evidence="13" type="ORF">IQ249_18290</name>
</gene>
<dbReference type="EMBL" id="JADEWZ010000032">
    <property type="protein sequence ID" value="MBE9117853.1"/>
    <property type="molecule type" value="Genomic_DNA"/>
</dbReference>
<evidence type="ECO:0000256" key="5">
    <source>
        <dbReference type="ARBA" id="ARBA00022723"/>
    </source>
</evidence>
<dbReference type="RefSeq" id="WP_194030942.1">
    <property type="nucleotide sequence ID" value="NZ_JADEWZ010000032.1"/>
</dbReference>
<proteinExistence type="inferred from homology"/>
<keyword evidence="9 11" id="KW-1133">Transmembrane helix</keyword>
<dbReference type="Pfam" id="PF00403">
    <property type="entry name" value="HMA"/>
    <property type="match status" value="1"/>
</dbReference>
<comment type="caution">
    <text evidence="13">The sequence shown here is derived from an EMBL/GenBank/DDBJ whole genome shotgun (WGS) entry which is preliminary data.</text>
</comment>
<dbReference type="PROSITE" id="PS01047">
    <property type="entry name" value="HMA_1"/>
    <property type="match status" value="1"/>
</dbReference>
<feature type="transmembrane region" description="Helical" evidence="11">
    <location>
        <begin position="131"/>
        <end position="151"/>
    </location>
</feature>
<feature type="transmembrane region" description="Helical" evidence="11">
    <location>
        <begin position="409"/>
        <end position="432"/>
    </location>
</feature>
<evidence type="ECO:0000256" key="2">
    <source>
        <dbReference type="ARBA" id="ARBA00006024"/>
    </source>
</evidence>
<dbReference type="PROSITE" id="PS00154">
    <property type="entry name" value="ATPASE_E1_E2"/>
    <property type="match status" value="1"/>
</dbReference>
<dbReference type="InterPro" id="IPR017969">
    <property type="entry name" value="Heavy-metal-associated_CS"/>
</dbReference>
<dbReference type="Gene3D" id="3.30.70.100">
    <property type="match status" value="1"/>
</dbReference>
<dbReference type="InterPro" id="IPR018303">
    <property type="entry name" value="ATPase_P-typ_P_site"/>
</dbReference>
<evidence type="ECO:0000256" key="10">
    <source>
        <dbReference type="ARBA" id="ARBA00023136"/>
    </source>
</evidence>